<dbReference type="EMBL" id="BTPD01000011">
    <property type="protein sequence ID" value="GMQ30660.1"/>
    <property type="molecule type" value="Genomic_DNA"/>
</dbReference>
<comment type="subcellular location">
    <subcellularLocation>
        <location evidence="1 7">Cell outer membrane</location>
        <topology evidence="1 7">Multi-pass membrane protein</topology>
    </subcellularLocation>
</comment>
<dbReference type="InterPro" id="IPR037066">
    <property type="entry name" value="Plug_dom_sf"/>
</dbReference>
<evidence type="ECO:0000313" key="10">
    <source>
        <dbReference type="EMBL" id="GMQ30660.1"/>
    </source>
</evidence>
<dbReference type="Gene3D" id="2.40.170.20">
    <property type="entry name" value="TonB-dependent receptor, beta-barrel domain"/>
    <property type="match status" value="1"/>
</dbReference>
<keyword evidence="6 7" id="KW-0998">Cell outer membrane</keyword>
<dbReference type="SUPFAM" id="SSF49464">
    <property type="entry name" value="Carboxypeptidase regulatory domain-like"/>
    <property type="match status" value="1"/>
</dbReference>
<evidence type="ECO:0000256" key="8">
    <source>
        <dbReference type="SAM" id="SignalP"/>
    </source>
</evidence>
<keyword evidence="2 7" id="KW-0813">Transport</keyword>
<protein>
    <submittedName>
        <fullName evidence="10">SusC/RagA family TonB-linked outer membrane protein</fullName>
    </submittedName>
</protein>
<keyword evidence="4 7" id="KW-0812">Transmembrane</keyword>
<dbReference type="NCBIfam" id="TIGR04056">
    <property type="entry name" value="OMP_RagA_SusC"/>
    <property type="match status" value="1"/>
</dbReference>
<dbReference type="Pfam" id="PF07715">
    <property type="entry name" value="Plug"/>
    <property type="match status" value="1"/>
</dbReference>
<dbReference type="PROSITE" id="PS52016">
    <property type="entry name" value="TONB_DEPENDENT_REC_3"/>
    <property type="match status" value="1"/>
</dbReference>
<dbReference type="Gene3D" id="2.60.40.1120">
    <property type="entry name" value="Carboxypeptidase-like, regulatory domain"/>
    <property type="match status" value="1"/>
</dbReference>
<name>A0ABQ6PTQ7_9BACT</name>
<dbReference type="RefSeq" id="WP_338225371.1">
    <property type="nucleotide sequence ID" value="NZ_BTPD01000011.1"/>
</dbReference>
<organism evidence="10 11">
    <name type="scientific">Algoriphagus confluentis</name>
    <dbReference type="NCBI Taxonomy" id="1697556"/>
    <lineage>
        <taxon>Bacteria</taxon>
        <taxon>Pseudomonadati</taxon>
        <taxon>Bacteroidota</taxon>
        <taxon>Cytophagia</taxon>
        <taxon>Cytophagales</taxon>
        <taxon>Cyclobacteriaceae</taxon>
        <taxon>Algoriphagus</taxon>
    </lineage>
</organism>
<dbReference type="Gene3D" id="2.170.130.10">
    <property type="entry name" value="TonB-dependent receptor, plug domain"/>
    <property type="match status" value="1"/>
</dbReference>
<evidence type="ECO:0000256" key="4">
    <source>
        <dbReference type="ARBA" id="ARBA00022692"/>
    </source>
</evidence>
<dbReference type="SUPFAM" id="SSF56935">
    <property type="entry name" value="Porins"/>
    <property type="match status" value="1"/>
</dbReference>
<evidence type="ECO:0000256" key="7">
    <source>
        <dbReference type="PROSITE-ProRule" id="PRU01360"/>
    </source>
</evidence>
<feature type="domain" description="TonB-dependent receptor plug" evidence="9">
    <location>
        <begin position="120"/>
        <end position="224"/>
    </location>
</feature>
<dbReference type="InterPro" id="IPR036942">
    <property type="entry name" value="Beta-barrel_TonB_sf"/>
</dbReference>
<proteinExistence type="inferred from homology"/>
<dbReference type="InterPro" id="IPR023997">
    <property type="entry name" value="TonB-dep_OMP_SusC/RagA_CS"/>
</dbReference>
<keyword evidence="11" id="KW-1185">Reference proteome</keyword>
<evidence type="ECO:0000256" key="1">
    <source>
        <dbReference type="ARBA" id="ARBA00004571"/>
    </source>
</evidence>
<evidence type="ECO:0000256" key="3">
    <source>
        <dbReference type="ARBA" id="ARBA00022452"/>
    </source>
</evidence>
<dbReference type="InterPro" id="IPR023996">
    <property type="entry name" value="TonB-dep_OMP_SusC/RagA"/>
</dbReference>
<accession>A0ABQ6PTQ7</accession>
<sequence length="1073" mass="121340">MKKYLFIWLAGVFFSLHGPAFAQEKIRGTVIDQSSDDPLPGATIRVEGRQILEITDEKGQFSIALEEGKYTLFISFIGFETQSIELSVPTQEDIRIILAPSDMQLQGVDVVATGYQELPKERVTGSFVTIDEDLINRSVSSDILSRLENVTSGLLVNPRAGAEDRISIRGKSTFFANSQPLIVVDNFPYDGPLENINPNDVEQVTVLRDAAAASIWGARAGNGVIVITTKNGKYNQPLRVTFNANTRLFEKPDAFYAQNMSPSDFLEVEELLYSRNFYNTALNSRNQDAITPGVELFHALKNGEISQEEADRQLAILRTQDLRHDINRYIYQPQLDQQYAFQISGGDQKQRYGISLGYDHSRENIQGNDRSRISFKGNHEFKFWKERITFSNQIALIRNNSTVRNQGLNGLIFSGLTETYPYARLADEQGNPLAVVRNFRQSFVQEAQEQGLLNWEYFPLKDIGETLNSNSSNEIRWTSALIVQPAKGLTAELSYQYWANNQVGENFNSQESYFTRNLINTYTQIREDGSLVYPVPVGAILNRNTNEGESHQFRSLLRYTRQTGKHQINVLAGFEAKDYQLNSYSTRFYGYNPQLASTIPVDYINPYPFFYNPSISQVIPFASGLGDLTDRFLSFYGNAGYTYANKVDITASFRKDQSNLFGVRANQRGVPLYSLGLGWTLSEMDFFDWDHLPFLKIRSSYGYNGNIDKTLTGETTALFLTSSIFGFNPGLPYARILNPPYPDLSWERIEIVNLGLDFETKNSRLSGSIEYYLKNGLDLIADTQLPPSSGLGSFRGNSANTRGTGWDIILNSKNIKKTWTWDSQLLFSTNRETVTQYLLEEPISSVLSNGGLGFGRVYPVEGFPLYSMFSYPWAGLNPDNGNPQGFLDGSPSEDFTSIIRESGIEDLVFHGSARPTVFGAFRNTFAWKGLSLSFNISYKLGYYYRRNSVLYNSLLRGNPGHSDYALRWQNPGDELVTNVPSVPGNTNVNRDNLYRFSEVLVEKGDHIRFQDITLNYRFPDFSRGNKPVFSNLEIYSYINNLGILWKASDDPLDPEFRNLNPLRSFSLGLRGTF</sequence>
<dbReference type="Pfam" id="PF13715">
    <property type="entry name" value="CarbopepD_reg_2"/>
    <property type="match status" value="1"/>
</dbReference>
<dbReference type="InterPro" id="IPR008969">
    <property type="entry name" value="CarboxyPept-like_regulatory"/>
</dbReference>
<feature type="signal peptide" evidence="8">
    <location>
        <begin position="1"/>
        <end position="22"/>
    </location>
</feature>
<comment type="similarity">
    <text evidence="7">Belongs to the TonB-dependent receptor family.</text>
</comment>
<dbReference type="Proteomes" id="UP001338309">
    <property type="component" value="Unassembled WGS sequence"/>
</dbReference>
<evidence type="ECO:0000256" key="5">
    <source>
        <dbReference type="ARBA" id="ARBA00023136"/>
    </source>
</evidence>
<dbReference type="InterPro" id="IPR012910">
    <property type="entry name" value="Plug_dom"/>
</dbReference>
<keyword evidence="5 7" id="KW-0472">Membrane</keyword>
<evidence type="ECO:0000313" key="11">
    <source>
        <dbReference type="Proteomes" id="UP001338309"/>
    </source>
</evidence>
<evidence type="ECO:0000256" key="2">
    <source>
        <dbReference type="ARBA" id="ARBA00022448"/>
    </source>
</evidence>
<feature type="chain" id="PRO_5047322539" evidence="8">
    <location>
        <begin position="23"/>
        <end position="1073"/>
    </location>
</feature>
<evidence type="ECO:0000256" key="6">
    <source>
        <dbReference type="ARBA" id="ARBA00023237"/>
    </source>
</evidence>
<dbReference type="InterPro" id="IPR039426">
    <property type="entry name" value="TonB-dep_rcpt-like"/>
</dbReference>
<evidence type="ECO:0000259" key="9">
    <source>
        <dbReference type="Pfam" id="PF07715"/>
    </source>
</evidence>
<keyword evidence="3 7" id="KW-1134">Transmembrane beta strand</keyword>
<dbReference type="NCBIfam" id="TIGR04057">
    <property type="entry name" value="SusC_RagA_signa"/>
    <property type="match status" value="1"/>
</dbReference>
<comment type="caution">
    <text evidence="10">The sequence shown here is derived from an EMBL/GenBank/DDBJ whole genome shotgun (WGS) entry which is preliminary data.</text>
</comment>
<gene>
    <name evidence="10" type="ORF">Aconfl_33030</name>
</gene>
<keyword evidence="8" id="KW-0732">Signal</keyword>
<reference evidence="10 11" key="1">
    <citation type="submission" date="2023-08" db="EMBL/GenBank/DDBJ databases">
        <title>Draft genome sequence of Algoriphagus confluentis.</title>
        <authorList>
            <person name="Takatani N."/>
            <person name="Hosokawa M."/>
            <person name="Sawabe T."/>
        </authorList>
    </citation>
    <scope>NUCLEOTIDE SEQUENCE [LARGE SCALE GENOMIC DNA]</scope>
    <source>
        <strain evidence="10 11">NBRC 111222</strain>
    </source>
</reference>